<comment type="caution">
    <text evidence="3">The sequence shown here is derived from an EMBL/GenBank/DDBJ whole genome shotgun (WGS) entry which is preliminary data.</text>
</comment>
<gene>
    <name evidence="3" type="ORF">DHW61_15255</name>
</gene>
<comment type="similarity">
    <text evidence="1">Belongs to the pseudomonas-type ThrB family.</text>
</comment>
<evidence type="ECO:0000259" key="2">
    <source>
        <dbReference type="Pfam" id="PF01636"/>
    </source>
</evidence>
<dbReference type="PANTHER" id="PTHR21064">
    <property type="entry name" value="AMINOGLYCOSIDE PHOSPHOTRANSFERASE DOMAIN-CONTAINING PROTEIN-RELATED"/>
    <property type="match status" value="1"/>
</dbReference>
<dbReference type="Gene3D" id="3.90.1200.10">
    <property type="match status" value="1"/>
</dbReference>
<dbReference type="GO" id="GO:0019202">
    <property type="term" value="F:amino acid kinase activity"/>
    <property type="evidence" value="ECO:0007669"/>
    <property type="project" value="TreeGrafter"/>
</dbReference>
<dbReference type="PANTHER" id="PTHR21064:SF6">
    <property type="entry name" value="AMINOGLYCOSIDE PHOSPHOTRANSFERASE DOMAIN-CONTAINING PROTEIN"/>
    <property type="match status" value="1"/>
</dbReference>
<dbReference type="Proteomes" id="UP000262969">
    <property type="component" value="Unassembled WGS sequence"/>
</dbReference>
<dbReference type="SUPFAM" id="SSF56112">
    <property type="entry name" value="Protein kinase-like (PK-like)"/>
    <property type="match status" value="1"/>
</dbReference>
<accession>A0A3D2XAH5</accession>
<feature type="domain" description="Aminoglycoside phosphotransferase" evidence="2">
    <location>
        <begin position="53"/>
        <end position="257"/>
    </location>
</feature>
<dbReference type="InterPro" id="IPR002575">
    <property type="entry name" value="Aminoglycoside_PTrfase"/>
</dbReference>
<organism evidence="3 4">
    <name type="scientific">Lachnoclostridium phytofermentans</name>
    <dbReference type="NCBI Taxonomy" id="66219"/>
    <lineage>
        <taxon>Bacteria</taxon>
        <taxon>Bacillati</taxon>
        <taxon>Bacillota</taxon>
        <taxon>Clostridia</taxon>
        <taxon>Lachnospirales</taxon>
        <taxon>Lachnospiraceae</taxon>
    </lineage>
</organism>
<evidence type="ECO:0000313" key="4">
    <source>
        <dbReference type="Proteomes" id="UP000262969"/>
    </source>
</evidence>
<dbReference type="EMBL" id="DPVV01000504">
    <property type="protein sequence ID" value="HCL03737.1"/>
    <property type="molecule type" value="Genomic_DNA"/>
</dbReference>
<dbReference type="AlphaFoldDB" id="A0A3D2XAH5"/>
<dbReference type="InterPro" id="IPR050249">
    <property type="entry name" value="Pseudomonas-type_ThrB"/>
</dbReference>
<dbReference type="Pfam" id="PF01636">
    <property type="entry name" value="APH"/>
    <property type="match status" value="1"/>
</dbReference>
<evidence type="ECO:0000313" key="3">
    <source>
        <dbReference type="EMBL" id="HCL03737.1"/>
    </source>
</evidence>
<name>A0A3D2XAH5_9FIRM</name>
<sequence length="325" mass="39083">MLKMRHLIENYELAKDLLKNWEYDEENLDEMLSYFRISSNAIYPFCYKKQVRFIRIAPTDEKRKENIYGEIEFIQYLREHEFKALCPVPSKNGEFIRTINTKWGEYYATVFEKVSGKQVEALEFSEKMYCECGKTMGRMHRLSSEYKPTIKKWTHEDVLNEIETMLTFYHCSNKAKIELANLRVELAKLPKTQITYGLIHYDFELDNVFYDEKTNTCSVIDFDDGMYHWYSTDIEQFFESVSEEKGELEAEQAKIAFYEGYQAEFPILEETKNNMHLMRRFINLYSYVRIHHCLCDSFTSEPEWMTELRVKLTNMLKSIEETWQF</sequence>
<protein>
    <recommendedName>
        <fullName evidence="2">Aminoglycoside phosphotransferase domain-containing protein</fullName>
    </recommendedName>
</protein>
<reference evidence="3 4" key="1">
    <citation type="journal article" date="2018" name="Nat. Biotechnol.">
        <title>A standardized bacterial taxonomy based on genome phylogeny substantially revises the tree of life.</title>
        <authorList>
            <person name="Parks D.H."/>
            <person name="Chuvochina M."/>
            <person name="Waite D.W."/>
            <person name="Rinke C."/>
            <person name="Skarshewski A."/>
            <person name="Chaumeil P.A."/>
            <person name="Hugenholtz P."/>
        </authorList>
    </citation>
    <scope>NUCLEOTIDE SEQUENCE [LARGE SCALE GENOMIC DNA]</scope>
    <source>
        <strain evidence="3">UBA11728</strain>
    </source>
</reference>
<proteinExistence type="inferred from homology"/>
<dbReference type="InterPro" id="IPR011009">
    <property type="entry name" value="Kinase-like_dom_sf"/>
</dbReference>
<evidence type="ECO:0000256" key="1">
    <source>
        <dbReference type="ARBA" id="ARBA00038240"/>
    </source>
</evidence>